<dbReference type="EMBL" id="JAGEPF010000018">
    <property type="protein sequence ID" value="MBO2461504.1"/>
    <property type="molecule type" value="Genomic_DNA"/>
</dbReference>
<protein>
    <submittedName>
        <fullName evidence="2">Uncharacterized protein</fullName>
    </submittedName>
</protein>
<feature type="region of interest" description="Disordered" evidence="1">
    <location>
        <begin position="309"/>
        <end position="334"/>
    </location>
</feature>
<dbReference type="RefSeq" id="WP_208244863.1">
    <property type="nucleotide sequence ID" value="NZ_JAGEPF010000018.1"/>
</dbReference>
<evidence type="ECO:0000313" key="3">
    <source>
        <dbReference type="Proteomes" id="UP000680206"/>
    </source>
</evidence>
<name>A0ABS3RXL5_9ACTN</name>
<reference evidence="2 3" key="1">
    <citation type="submission" date="2021-03" db="EMBL/GenBank/DDBJ databases">
        <title>Actinomadura violae sp. nov., isolated from lichen in Thailand.</title>
        <authorList>
            <person name="Kanchanasin P."/>
            <person name="Saeng-In P."/>
            <person name="Phongsopitanun W."/>
            <person name="Yuki M."/>
            <person name="Kudo T."/>
            <person name="Ohkuma M."/>
            <person name="Tanasupawat S."/>
        </authorList>
    </citation>
    <scope>NUCLEOTIDE SEQUENCE [LARGE SCALE GENOMIC DNA]</scope>
    <source>
        <strain evidence="2 3">LCR2-06</strain>
    </source>
</reference>
<keyword evidence="3" id="KW-1185">Reference proteome</keyword>
<comment type="caution">
    <text evidence="2">The sequence shown here is derived from an EMBL/GenBank/DDBJ whole genome shotgun (WGS) entry which is preliminary data.</text>
</comment>
<accession>A0ABS3RXL5</accession>
<evidence type="ECO:0000256" key="1">
    <source>
        <dbReference type="SAM" id="MobiDB-lite"/>
    </source>
</evidence>
<dbReference type="Proteomes" id="UP000680206">
    <property type="component" value="Unassembled WGS sequence"/>
</dbReference>
<organism evidence="2 3">
    <name type="scientific">Actinomadura violacea</name>
    <dbReference type="NCBI Taxonomy" id="2819934"/>
    <lineage>
        <taxon>Bacteria</taxon>
        <taxon>Bacillati</taxon>
        <taxon>Actinomycetota</taxon>
        <taxon>Actinomycetes</taxon>
        <taxon>Streptosporangiales</taxon>
        <taxon>Thermomonosporaceae</taxon>
        <taxon>Actinomadura</taxon>
    </lineage>
</organism>
<proteinExistence type="predicted"/>
<sequence length="334" mass="37067">MAVEVHGGENDHADRTETFARAAAVAAALWQMGIALGQSAVRQQQDYFKIRAHVVQLLCETNQWVRGDLTDFQRLFIDDYLHRETIRFMAASLLVGQGKMPKDDLAKWMDPHAEVRSFVSAGGELPRYEPTRAERARMLEIVLDLIAADLEDAVARATDSARHLDDDQNRKVRAHLAAARRWLDELEAIIADAQPNRSEAGRPPTGVTVRRREGLPPEAGAVEVVNVVFDLGIETGAAEFDMEDLVAALAHTVQGTRVRALVETYQLEWAEVVRVDPMALTGEELYGLSLQEARRFLRFAADLVDQDDLPPSLREVPERVRSLADAGPADGTES</sequence>
<evidence type="ECO:0000313" key="2">
    <source>
        <dbReference type="EMBL" id="MBO2461504.1"/>
    </source>
</evidence>
<gene>
    <name evidence="2" type="ORF">J4709_28370</name>
</gene>